<proteinExistence type="predicted"/>
<protein>
    <submittedName>
        <fullName evidence="2">TIR domain-containing protein</fullName>
    </submittedName>
</protein>
<comment type="caution">
    <text evidence="2">The sequence shown here is derived from an EMBL/GenBank/DDBJ whole genome shotgun (WGS) entry which is preliminary data.</text>
</comment>
<organism evidence="2 3">
    <name type="scientific">Vibrio algarum</name>
    <dbReference type="NCBI Taxonomy" id="3020714"/>
    <lineage>
        <taxon>Bacteria</taxon>
        <taxon>Pseudomonadati</taxon>
        <taxon>Pseudomonadota</taxon>
        <taxon>Gammaproteobacteria</taxon>
        <taxon>Vibrionales</taxon>
        <taxon>Vibrionaceae</taxon>
        <taxon>Vibrio</taxon>
    </lineage>
</organism>
<dbReference type="Proteomes" id="UP001210678">
    <property type="component" value="Unassembled WGS sequence"/>
</dbReference>
<dbReference type="InterPro" id="IPR036490">
    <property type="entry name" value="ThsB_TIR-like_sf"/>
</dbReference>
<dbReference type="Gene3D" id="3.40.50.11200">
    <property type="match status" value="1"/>
</dbReference>
<dbReference type="SUPFAM" id="SSF52206">
    <property type="entry name" value="Hypothetical protein MTH538"/>
    <property type="match status" value="1"/>
</dbReference>
<feature type="domain" description="Thoeris protein ThsB TIR-like" evidence="1">
    <location>
        <begin position="37"/>
        <end position="127"/>
    </location>
</feature>
<dbReference type="EMBL" id="JAQLOI010000001">
    <property type="protein sequence ID" value="MDB1124695.1"/>
    <property type="molecule type" value="Genomic_DNA"/>
</dbReference>
<gene>
    <name evidence="2" type="ORF">PGX00_13980</name>
</gene>
<name>A0ABT4YTL0_9VIBR</name>
<reference evidence="2 3" key="1">
    <citation type="submission" date="2023-01" db="EMBL/GenBank/DDBJ databases">
        <title>Vibrio sp. KJ40-1 sp.nov, isolated from marine algae.</title>
        <authorList>
            <person name="Butt M."/>
            <person name="Kim J.M.J."/>
            <person name="Jeon C.O.C."/>
        </authorList>
    </citation>
    <scope>NUCLEOTIDE SEQUENCE [LARGE SCALE GENOMIC DNA]</scope>
    <source>
        <strain evidence="2 3">KJ40-1</strain>
    </source>
</reference>
<keyword evidence="3" id="KW-1185">Reference proteome</keyword>
<accession>A0ABT4YTL0</accession>
<evidence type="ECO:0000313" key="2">
    <source>
        <dbReference type="EMBL" id="MDB1124695.1"/>
    </source>
</evidence>
<dbReference type="InterPro" id="IPR015032">
    <property type="entry name" value="ThsB__TIR-like_domain"/>
</dbReference>
<dbReference type="RefSeq" id="WP_272137454.1">
    <property type="nucleotide sequence ID" value="NZ_JAQLOI010000001.1"/>
</dbReference>
<evidence type="ECO:0000313" key="3">
    <source>
        <dbReference type="Proteomes" id="UP001210678"/>
    </source>
</evidence>
<evidence type="ECO:0000259" key="1">
    <source>
        <dbReference type="Pfam" id="PF08937"/>
    </source>
</evidence>
<dbReference type="Pfam" id="PF08937">
    <property type="entry name" value="ThsB_TIR"/>
    <property type="match status" value="1"/>
</dbReference>
<sequence>MGGGGGYGFSQVNKEILERRAKELIKKATEEPTRNVFISFSHQDMDEVNLLRGQAKNDNNNLEFSDYSVKKAFDSEDAPYIRRKITEKIEQASVTMIYLSEKSMDSRWVKWEVEKSRELGKGVIAVHKGDAPPTNIPKHISDNVSSVVKWNHDAISKAVQEAAENR</sequence>